<sequence length="819" mass="91894">MKLYVHYEGAATNGAAAEPSWTKRVTLTPSLTTLDDVLRVFCAAHAKKFPLQPALTLGTVDVLTERNHAVTARIRLQNDRNAQRWIAAVLLGEQGGEDRECDFELVVVRKCGSSMDDAQAHTQAPVQGARSAAKLSLSTGEQNHTNVAKDESRERSSQLRAFLDLGATQMQQRKYRSAKQLYETLVLPTEPRNTEALVAMGDIHAVNHRFKEAVTDWYTKCWQAHSKRPCKDKRTATLTFACGLKIVDCEIRRKRYGPALDMIERLQTFLRHESKCCGAFAISTSAAASTLSSTEKEDMEAQMDVRKAQALYEMHAAAPELQETAIALLTHLLPDLQAPEVNLDALLLYARIAHDRGKKSEALSMVLRVVVGRPNDKAVKKQLVTFLKGTKGIQRLQQVLPPDTKSSAAAYAFIGTILKEFGTIESSVACYEQTLRGNPSCASYALNHAHVLEVNNRYENAYKVLTSFFRQNGSLSVANGVLTAGAFLKALEIDGWESRNDTISGPMAPNTHEDEQWRIEWVSKSLPGYAKVYLNGNLHQELTKTRDCQSSLSEDELDLLACFFTMVKILFLNGRVSVLPRLISLLEPVRAGKELHRTNIRNEQAYYSCIAQLLSIQEGFAPPSRNPESSSPCQASMYVCGDSHTLATAWREITVGGQQMLLRPALVTGLKHWHLRKDSVFYPKINFWRVLERIPPRSKVVFLFGEIDCREGILVAVEKCKYETIEEGMEATIRIFMDVLADVVDKYEFKAFIHPVVPVLNETRQLVIQYNKILKKHALQSKQICTWLDFFDELVYDTPKKAGKWMMQSSRLGNHEVTG</sequence>
<feature type="region of interest" description="Disordered" evidence="1">
    <location>
        <begin position="119"/>
        <end position="154"/>
    </location>
</feature>
<dbReference type="eggNOG" id="ENOG502QXRP">
    <property type="taxonomic scope" value="Eukaryota"/>
</dbReference>
<dbReference type="InterPro" id="IPR011990">
    <property type="entry name" value="TPR-like_helical_dom_sf"/>
</dbReference>
<protein>
    <submittedName>
        <fullName evidence="2">Uncharacterized protein</fullName>
    </submittedName>
</protein>
<accession>K3WA58</accession>
<reference evidence="3" key="2">
    <citation type="submission" date="2010-04" db="EMBL/GenBank/DDBJ databases">
        <authorList>
            <person name="Buell R."/>
            <person name="Hamilton J."/>
            <person name="Hostetler J."/>
        </authorList>
    </citation>
    <scope>NUCLEOTIDE SEQUENCE [LARGE SCALE GENOMIC DNA]</scope>
    <source>
        <strain evidence="3">DAOM:BR144</strain>
    </source>
</reference>
<dbReference type="Pfam" id="PF13432">
    <property type="entry name" value="TPR_16"/>
    <property type="match status" value="1"/>
</dbReference>
<dbReference type="EMBL" id="GL376634">
    <property type="status" value="NOT_ANNOTATED_CDS"/>
    <property type="molecule type" value="Genomic_DNA"/>
</dbReference>
<dbReference type="Gene3D" id="1.25.40.10">
    <property type="entry name" value="Tetratricopeptide repeat domain"/>
    <property type="match status" value="2"/>
</dbReference>
<reference evidence="2" key="3">
    <citation type="submission" date="2015-02" db="UniProtKB">
        <authorList>
            <consortium name="EnsemblProtists"/>
        </authorList>
    </citation>
    <scope>IDENTIFICATION</scope>
    <source>
        <strain evidence="2">DAOM BR144</strain>
    </source>
</reference>
<dbReference type="SUPFAM" id="SSF48452">
    <property type="entry name" value="TPR-like"/>
    <property type="match status" value="1"/>
</dbReference>
<evidence type="ECO:0000313" key="3">
    <source>
        <dbReference type="Proteomes" id="UP000019132"/>
    </source>
</evidence>
<dbReference type="VEuPathDB" id="FungiDB:PYU1_G001847"/>
<dbReference type="OMA" id="MRLYVHY"/>
<evidence type="ECO:0000313" key="2">
    <source>
        <dbReference type="EnsemblProtists" id="PYU1_T001849"/>
    </source>
</evidence>
<dbReference type="HOGENOM" id="CLU_022789_0_0_1"/>
<dbReference type="AlphaFoldDB" id="K3WA58"/>
<dbReference type="InParanoid" id="K3WA58"/>
<evidence type="ECO:0000256" key="1">
    <source>
        <dbReference type="SAM" id="MobiDB-lite"/>
    </source>
</evidence>
<organism evidence="2 3">
    <name type="scientific">Globisporangium ultimum (strain ATCC 200006 / CBS 805.95 / DAOM BR144)</name>
    <name type="common">Pythium ultimum</name>
    <dbReference type="NCBI Taxonomy" id="431595"/>
    <lineage>
        <taxon>Eukaryota</taxon>
        <taxon>Sar</taxon>
        <taxon>Stramenopiles</taxon>
        <taxon>Oomycota</taxon>
        <taxon>Peronosporomycetes</taxon>
        <taxon>Pythiales</taxon>
        <taxon>Pythiaceae</taxon>
        <taxon>Globisporangium</taxon>
    </lineage>
</organism>
<keyword evidence="3" id="KW-1185">Reference proteome</keyword>
<reference evidence="3" key="1">
    <citation type="journal article" date="2010" name="Genome Biol.">
        <title>Genome sequence of the necrotrophic plant pathogen Pythium ultimum reveals original pathogenicity mechanisms and effector repertoire.</title>
        <authorList>
            <person name="Levesque C.A."/>
            <person name="Brouwer H."/>
            <person name="Cano L."/>
            <person name="Hamilton J.P."/>
            <person name="Holt C."/>
            <person name="Huitema E."/>
            <person name="Raffaele S."/>
            <person name="Robideau G.P."/>
            <person name="Thines M."/>
            <person name="Win J."/>
            <person name="Zerillo M.M."/>
            <person name="Beakes G.W."/>
            <person name="Boore J.L."/>
            <person name="Busam D."/>
            <person name="Dumas B."/>
            <person name="Ferriera S."/>
            <person name="Fuerstenberg S.I."/>
            <person name="Gachon C.M."/>
            <person name="Gaulin E."/>
            <person name="Govers F."/>
            <person name="Grenville-Briggs L."/>
            <person name="Horner N."/>
            <person name="Hostetler J."/>
            <person name="Jiang R.H."/>
            <person name="Johnson J."/>
            <person name="Krajaejun T."/>
            <person name="Lin H."/>
            <person name="Meijer H.J."/>
            <person name="Moore B."/>
            <person name="Morris P."/>
            <person name="Phuntmart V."/>
            <person name="Puiu D."/>
            <person name="Shetty J."/>
            <person name="Stajich J.E."/>
            <person name="Tripathy S."/>
            <person name="Wawra S."/>
            <person name="van West P."/>
            <person name="Whitty B.R."/>
            <person name="Coutinho P.M."/>
            <person name="Henrissat B."/>
            <person name="Martin F."/>
            <person name="Thomas P.D."/>
            <person name="Tyler B.M."/>
            <person name="De Vries R.P."/>
            <person name="Kamoun S."/>
            <person name="Yandell M."/>
            <person name="Tisserat N."/>
            <person name="Buell C.R."/>
        </authorList>
    </citation>
    <scope>NUCLEOTIDE SEQUENCE</scope>
    <source>
        <strain evidence="3">DAOM:BR144</strain>
    </source>
</reference>
<proteinExistence type="predicted"/>
<dbReference type="Proteomes" id="UP000019132">
    <property type="component" value="Unassembled WGS sequence"/>
</dbReference>
<name>K3WA58_GLOUD</name>
<feature type="compositionally biased region" description="Polar residues" evidence="1">
    <location>
        <begin position="136"/>
        <end position="146"/>
    </location>
</feature>
<dbReference type="EnsemblProtists" id="PYU1_T001849">
    <property type="protein sequence ID" value="PYU1_T001849"/>
    <property type="gene ID" value="PYU1_G001847"/>
</dbReference>